<sequence length="58" mass="6498">MRGQLGCVQGKAGVDTDEAPLNQRNFIITEVVQQLYQAMFIRQPHISVNKKNNVRAGD</sequence>
<comment type="caution">
    <text evidence="1">The sequence shown here is derived from an EMBL/GenBank/DDBJ whole genome shotgun (WGS) entry which is preliminary data.</text>
</comment>
<dbReference type="EMBL" id="BARS01041875">
    <property type="protein sequence ID" value="GAG36953.1"/>
    <property type="molecule type" value="Genomic_DNA"/>
</dbReference>
<proteinExistence type="predicted"/>
<protein>
    <submittedName>
        <fullName evidence="1">Uncharacterized protein</fullName>
    </submittedName>
</protein>
<dbReference type="AlphaFoldDB" id="X0XJZ8"/>
<gene>
    <name evidence="1" type="ORF">S01H1_63605</name>
</gene>
<evidence type="ECO:0000313" key="1">
    <source>
        <dbReference type="EMBL" id="GAG36953.1"/>
    </source>
</evidence>
<organism evidence="1">
    <name type="scientific">marine sediment metagenome</name>
    <dbReference type="NCBI Taxonomy" id="412755"/>
    <lineage>
        <taxon>unclassified sequences</taxon>
        <taxon>metagenomes</taxon>
        <taxon>ecological metagenomes</taxon>
    </lineage>
</organism>
<reference evidence="1" key="1">
    <citation type="journal article" date="2014" name="Front. Microbiol.">
        <title>High frequency of phylogenetically diverse reductive dehalogenase-homologous genes in deep subseafloor sedimentary metagenomes.</title>
        <authorList>
            <person name="Kawai M."/>
            <person name="Futagami T."/>
            <person name="Toyoda A."/>
            <person name="Takaki Y."/>
            <person name="Nishi S."/>
            <person name="Hori S."/>
            <person name="Arai W."/>
            <person name="Tsubouchi T."/>
            <person name="Morono Y."/>
            <person name="Uchiyama I."/>
            <person name="Ito T."/>
            <person name="Fujiyama A."/>
            <person name="Inagaki F."/>
            <person name="Takami H."/>
        </authorList>
    </citation>
    <scope>NUCLEOTIDE SEQUENCE</scope>
    <source>
        <strain evidence="1">Expedition CK06-06</strain>
    </source>
</reference>
<accession>X0XJZ8</accession>
<name>X0XJZ8_9ZZZZ</name>